<keyword evidence="1" id="KW-0812">Transmembrane</keyword>
<keyword evidence="1" id="KW-1133">Transmembrane helix</keyword>
<keyword evidence="1" id="KW-0472">Membrane</keyword>
<comment type="caution">
    <text evidence="2">The sequence shown here is derived from an EMBL/GenBank/DDBJ whole genome shotgun (WGS) entry which is preliminary data.</text>
</comment>
<accession>A0ABP8PXX0</accession>
<protein>
    <recommendedName>
        <fullName evidence="4">DUF5723 domain-containing protein</fullName>
    </recommendedName>
</protein>
<organism evidence="2 3">
    <name type="scientific">Hymenobacter ginsengisoli</name>
    <dbReference type="NCBI Taxonomy" id="1051626"/>
    <lineage>
        <taxon>Bacteria</taxon>
        <taxon>Pseudomonadati</taxon>
        <taxon>Bacteroidota</taxon>
        <taxon>Cytophagia</taxon>
        <taxon>Cytophagales</taxon>
        <taxon>Hymenobacteraceae</taxon>
        <taxon>Hymenobacter</taxon>
    </lineage>
</organism>
<feature type="transmembrane region" description="Helical" evidence="1">
    <location>
        <begin position="35"/>
        <end position="54"/>
    </location>
</feature>
<dbReference type="EMBL" id="BAABGQ010000002">
    <property type="protein sequence ID" value="GAA4493179.1"/>
    <property type="molecule type" value="Genomic_DNA"/>
</dbReference>
<gene>
    <name evidence="2" type="ORF">GCM10023172_01410</name>
</gene>
<sequence length="56" mass="5787">MAPAAGVGLHLNINKPTRANLAVSYGVGLQGSRGLFFNFGAVFSGTDILGLLVLNR</sequence>
<proteinExistence type="predicted"/>
<keyword evidence="3" id="KW-1185">Reference proteome</keyword>
<name>A0ABP8PXX0_9BACT</name>
<evidence type="ECO:0000313" key="3">
    <source>
        <dbReference type="Proteomes" id="UP001501243"/>
    </source>
</evidence>
<evidence type="ECO:0008006" key="4">
    <source>
        <dbReference type="Google" id="ProtNLM"/>
    </source>
</evidence>
<dbReference type="Proteomes" id="UP001501243">
    <property type="component" value="Unassembled WGS sequence"/>
</dbReference>
<evidence type="ECO:0000313" key="2">
    <source>
        <dbReference type="EMBL" id="GAA4493179.1"/>
    </source>
</evidence>
<reference evidence="3" key="1">
    <citation type="journal article" date="2019" name="Int. J. Syst. Evol. Microbiol.">
        <title>The Global Catalogue of Microorganisms (GCM) 10K type strain sequencing project: providing services to taxonomists for standard genome sequencing and annotation.</title>
        <authorList>
            <consortium name="The Broad Institute Genomics Platform"/>
            <consortium name="The Broad Institute Genome Sequencing Center for Infectious Disease"/>
            <person name="Wu L."/>
            <person name="Ma J."/>
        </authorList>
    </citation>
    <scope>NUCLEOTIDE SEQUENCE [LARGE SCALE GENOMIC DNA]</scope>
    <source>
        <strain evidence="3">JCM 17841</strain>
    </source>
</reference>
<evidence type="ECO:0000256" key="1">
    <source>
        <dbReference type="SAM" id="Phobius"/>
    </source>
</evidence>